<gene>
    <name evidence="1" type="ordered locus">Murru_2106</name>
</gene>
<protein>
    <submittedName>
        <fullName evidence="1">Uncharacterized protein</fullName>
    </submittedName>
</protein>
<evidence type="ECO:0000313" key="2">
    <source>
        <dbReference type="Proteomes" id="UP000008908"/>
    </source>
</evidence>
<evidence type="ECO:0000313" key="1">
    <source>
        <dbReference type="EMBL" id="AEM71145.1"/>
    </source>
</evidence>
<dbReference type="AlphaFoldDB" id="G2PLQ8"/>
<dbReference type="KEGG" id="mrs:Murru_2106"/>
<reference evidence="1 2" key="2">
    <citation type="journal article" date="2012" name="Stand. Genomic Sci.">
        <title>Complete genome sequence of the facultatively anaerobic, appendaged bacterium Muricauda ruestringensis type strain (B1(T)).</title>
        <authorList>
            <person name="Huntemann M."/>
            <person name="Teshima H."/>
            <person name="Lapidus A."/>
            <person name="Nolan M."/>
            <person name="Lucas S."/>
            <person name="Hammon N."/>
            <person name="Deshpande S."/>
            <person name="Cheng J.F."/>
            <person name="Tapia R."/>
            <person name="Goodwin L.A."/>
            <person name="Pitluck S."/>
            <person name="Liolios K."/>
            <person name="Pagani I."/>
            <person name="Ivanova N."/>
            <person name="Mavromatis K."/>
            <person name="Mikhailova N."/>
            <person name="Pati A."/>
            <person name="Chen A."/>
            <person name="Palaniappan K."/>
            <person name="Land M."/>
            <person name="Hauser L."/>
            <person name="Pan C."/>
            <person name="Brambilla E.M."/>
            <person name="Rohde M."/>
            <person name="Spring S."/>
            <person name="Goker M."/>
            <person name="Detter J.C."/>
            <person name="Bristow J."/>
            <person name="Eisen J.A."/>
            <person name="Markowitz V."/>
            <person name="Hugenholtz P."/>
            <person name="Kyrpides N.C."/>
            <person name="Klenk H.P."/>
            <person name="Woyke T."/>
        </authorList>
    </citation>
    <scope>NUCLEOTIDE SEQUENCE [LARGE SCALE GENOMIC DNA]</scope>
    <source>
        <strain evidence="2">DSM 13258 / LMG 19739 / B1</strain>
    </source>
</reference>
<dbReference type="Proteomes" id="UP000008908">
    <property type="component" value="Chromosome"/>
</dbReference>
<dbReference type="HOGENOM" id="CLU_3382764_0_0_10"/>
<organism evidence="1 2">
    <name type="scientific">Allomuricauda ruestringensis (strain DSM 13258 / CIP 107369 / LMG 19739 / B1)</name>
    <name type="common">Muricauda ruestringensis</name>
    <dbReference type="NCBI Taxonomy" id="886377"/>
    <lineage>
        <taxon>Bacteria</taxon>
        <taxon>Pseudomonadati</taxon>
        <taxon>Bacteroidota</taxon>
        <taxon>Flavobacteriia</taxon>
        <taxon>Flavobacteriales</taxon>
        <taxon>Flavobacteriaceae</taxon>
        <taxon>Flagellimonas</taxon>
    </lineage>
</organism>
<reference evidence="2" key="1">
    <citation type="submission" date="2011-08" db="EMBL/GenBank/DDBJ databases">
        <title>The complete genome of Muricauda ruestringensis DSM 13258.</title>
        <authorList>
            <person name="Lucas S."/>
            <person name="Han J."/>
            <person name="Lapidus A."/>
            <person name="Bruce D."/>
            <person name="Goodwin L."/>
            <person name="Pitluck S."/>
            <person name="Peters L."/>
            <person name="Kyrpides N."/>
            <person name="Mavromatis K."/>
            <person name="Ivanova N."/>
            <person name="Ovchinnikova G."/>
            <person name="Teshima H."/>
            <person name="Detter J.C."/>
            <person name="Tapia R."/>
            <person name="Han C."/>
            <person name="Land M."/>
            <person name="Hauser L."/>
            <person name="Markowitz V."/>
            <person name="Cheng J.-F."/>
            <person name="Hugenholtz P."/>
            <person name="Woyke T."/>
            <person name="Wu D."/>
            <person name="Spring S."/>
            <person name="Schroeder M."/>
            <person name="Brambilla E."/>
            <person name="Klenk H.-P."/>
            <person name="Eisen J.A."/>
        </authorList>
    </citation>
    <scope>NUCLEOTIDE SEQUENCE [LARGE SCALE GENOMIC DNA]</scope>
    <source>
        <strain evidence="2">DSM 13258 / LMG 19739 / B1</strain>
    </source>
</reference>
<name>G2PLQ8_ALLRU</name>
<keyword evidence="2" id="KW-1185">Reference proteome</keyword>
<dbReference type="EMBL" id="CP002999">
    <property type="protein sequence ID" value="AEM71145.1"/>
    <property type="molecule type" value="Genomic_DNA"/>
</dbReference>
<accession>G2PLQ8</accession>
<proteinExistence type="predicted"/>
<sequence length="33" mass="3921">MILKREASFPFLIIFLTLEKIRTNNTITNEKPQ</sequence>